<dbReference type="InParanoid" id="A0A2G5E8U5"/>
<dbReference type="PANTHER" id="PTHR44259:SF114">
    <property type="entry name" value="OS06G0707300 PROTEIN"/>
    <property type="match status" value="1"/>
</dbReference>
<keyword evidence="3" id="KW-1185">Reference proteome</keyword>
<protein>
    <recommendedName>
        <fullName evidence="1">KIB1-4 beta-propeller domain-containing protein</fullName>
    </recommendedName>
</protein>
<gene>
    <name evidence="2" type="ORF">AQUCO_01000221v1</name>
</gene>
<proteinExistence type="predicted"/>
<reference evidence="2 3" key="1">
    <citation type="submission" date="2017-09" db="EMBL/GenBank/DDBJ databases">
        <title>WGS assembly of Aquilegia coerulea Goldsmith.</title>
        <authorList>
            <person name="Hodges S."/>
            <person name="Kramer E."/>
            <person name="Nordborg M."/>
            <person name="Tomkins J."/>
            <person name="Borevitz J."/>
            <person name="Derieg N."/>
            <person name="Yan J."/>
            <person name="Mihaltcheva S."/>
            <person name="Hayes R.D."/>
            <person name="Rokhsar D."/>
        </authorList>
    </citation>
    <scope>NUCLEOTIDE SEQUENCE [LARGE SCALE GENOMIC DNA]</scope>
    <source>
        <strain evidence="3">cv. Goldsmith</strain>
    </source>
</reference>
<feature type="domain" description="KIB1-4 beta-propeller" evidence="1">
    <location>
        <begin position="83"/>
        <end position="368"/>
    </location>
</feature>
<dbReference type="InterPro" id="IPR050942">
    <property type="entry name" value="F-box_BR-signaling"/>
</dbReference>
<dbReference type="PANTHER" id="PTHR44259">
    <property type="entry name" value="OS07G0183000 PROTEIN-RELATED"/>
    <property type="match status" value="1"/>
</dbReference>
<dbReference type="EMBL" id="KZ305027">
    <property type="protein sequence ID" value="PIA52188.1"/>
    <property type="molecule type" value="Genomic_DNA"/>
</dbReference>
<evidence type="ECO:0000313" key="2">
    <source>
        <dbReference type="EMBL" id="PIA52188.1"/>
    </source>
</evidence>
<dbReference type="STRING" id="218851.A0A2G5E8U5"/>
<accession>A0A2G5E8U5</accession>
<name>A0A2G5E8U5_AQUCA</name>
<evidence type="ECO:0000313" key="3">
    <source>
        <dbReference type="Proteomes" id="UP000230069"/>
    </source>
</evidence>
<dbReference type="AlphaFoldDB" id="A0A2G5E8U5"/>
<evidence type="ECO:0000259" key="1">
    <source>
        <dbReference type="Pfam" id="PF03478"/>
    </source>
</evidence>
<dbReference type="Pfam" id="PF03478">
    <property type="entry name" value="Beta-prop_KIB1-4"/>
    <property type="match status" value="1"/>
</dbReference>
<organism evidence="2 3">
    <name type="scientific">Aquilegia coerulea</name>
    <name type="common">Rocky mountain columbine</name>
    <dbReference type="NCBI Taxonomy" id="218851"/>
    <lineage>
        <taxon>Eukaryota</taxon>
        <taxon>Viridiplantae</taxon>
        <taxon>Streptophyta</taxon>
        <taxon>Embryophyta</taxon>
        <taxon>Tracheophyta</taxon>
        <taxon>Spermatophyta</taxon>
        <taxon>Magnoliopsida</taxon>
        <taxon>Ranunculales</taxon>
        <taxon>Ranunculaceae</taxon>
        <taxon>Thalictroideae</taxon>
        <taxon>Aquilegia</taxon>
    </lineage>
</organism>
<dbReference type="OrthoDB" id="591189at2759"/>
<dbReference type="Proteomes" id="UP000230069">
    <property type="component" value="Unassembled WGS sequence"/>
</dbReference>
<sequence>MDFDNIVESGHQAVQFLPQPSSDLEQDIDWLELPDHGDYIRFSAVSHVWHSVAIQNRHLTLARKPPLLMLATELNNDDQTHSFYSLTENKVVDFCLQVPHNLYMRGSSHGWLAMVSNNWEITLYNPFLSVNNKIQLPPATAFEPRIDNDGDSVTVIDFDDYMKFVSKVVLSDNPASNPNYVVMAIYGDYCLLAFYKPGDKAWTSIDSKLIFIEDVIYYDDQFYFVDHKGNVFSCDLNQPQPRVSTVSPVLQGADKRYLVESCGELWQVSRYTIFPDENDINWESDNPMDYRNAKFDVFKLDRVAVEWIKMDNLQGCVFFLGDNSSYSVWGSDCPECKPNSIYYTDDYYEGYHLELKNGLGPHDMGVFNLQEGTHEPHYPTNSKMLIPAPIWIERTL</sequence>
<dbReference type="InterPro" id="IPR005174">
    <property type="entry name" value="KIB1-4_b-propeller"/>
</dbReference>